<reference evidence="6 7" key="1">
    <citation type="submission" date="2021-04" db="EMBL/GenBank/DDBJ databases">
        <title>Draft genome sequence of Paenibacillus cisolokensis, LC2-13A.</title>
        <authorList>
            <person name="Uke A."/>
            <person name="Chhe C."/>
            <person name="Baramee S."/>
            <person name="Kosugi A."/>
        </authorList>
    </citation>
    <scope>NUCLEOTIDE SEQUENCE [LARGE SCALE GENOMIC DNA]</scope>
    <source>
        <strain evidence="6 7">LC2-13A</strain>
    </source>
</reference>
<evidence type="ECO:0000313" key="6">
    <source>
        <dbReference type="EMBL" id="GIQ62316.1"/>
    </source>
</evidence>
<dbReference type="InterPro" id="IPR006059">
    <property type="entry name" value="SBP"/>
</dbReference>
<dbReference type="PROSITE" id="PS51257">
    <property type="entry name" value="PROKAR_LIPOPROTEIN"/>
    <property type="match status" value="1"/>
</dbReference>
<evidence type="ECO:0008006" key="8">
    <source>
        <dbReference type="Google" id="ProtNLM"/>
    </source>
</evidence>
<feature type="chain" id="PRO_5047481705" description="ABC transporter substrate-binding protein" evidence="5">
    <location>
        <begin position="22"/>
        <end position="465"/>
    </location>
</feature>
<evidence type="ECO:0000313" key="7">
    <source>
        <dbReference type="Proteomes" id="UP000680304"/>
    </source>
</evidence>
<comment type="caution">
    <text evidence="6">The sequence shown here is derived from an EMBL/GenBank/DDBJ whole genome shotgun (WGS) entry which is preliminary data.</text>
</comment>
<keyword evidence="3" id="KW-0813">Transport</keyword>
<dbReference type="Pfam" id="PF01547">
    <property type="entry name" value="SBP_bac_1"/>
    <property type="match status" value="1"/>
</dbReference>
<evidence type="ECO:0000256" key="2">
    <source>
        <dbReference type="ARBA" id="ARBA00008520"/>
    </source>
</evidence>
<evidence type="ECO:0000256" key="1">
    <source>
        <dbReference type="ARBA" id="ARBA00004196"/>
    </source>
</evidence>
<sequence>MTIAWRKFALLLLAVLTALTAACSSGSGGETGGSSGGDGVGEVSDISGTVRVALAGWQLENGLDTQTGKKTVGLNDFLKNTFNKMYPNIKLELYQIPWENVKAKQSAMLLSKDVDVLYTGGAFASQWYNEGLLRDIDDLIEADSSFDPSIYLEGIWNNSYSTKSPDGTKQFGIPAVLGRRMIIYDKKLFEDWGVEPLSDKPSPEEILEKAKRMTGKNPKTGADNYGLHWSGNSLNGSTFVALTLAFGAPGAEGTLTDPKSITWKLNSPEMVKVMEWIKEAAVLPPPGFVNGQGAETFGLENNNIAIGIDTTGGATMSEFMTNNNRELLDRFEPVMNMGPNGEGWVAVDPFVMAKDAQNVEASWEVMKFLSGYETQKYRYDNFASTPTLKNADFVSEEDKFIRMALKIAEVGHSELMDEANPFYMSDIVPAVNGFISEAATGNAPDIQQFLDDLQQRAEKWSANLK</sequence>
<accession>A0ABQ4N2A4</accession>
<dbReference type="Gene3D" id="3.40.190.10">
    <property type="entry name" value="Periplasmic binding protein-like II"/>
    <property type="match status" value="1"/>
</dbReference>
<evidence type="ECO:0000256" key="4">
    <source>
        <dbReference type="ARBA" id="ARBA00022729"/>
    </source>
</evidence>
<proteinExistence type="inferred from homology"/>
<dbReference type="SUPFAM" id="SSF53850">
    <property type="entry name" value="Periplasmic binding protein-like II"/>
    <property type="match status" value="1"/>
</dbReference>
<dbReference type="Proteomes" id="UP000680304">
    <property type="component" value="Unassembled WGS sequence"/>
</dbReference>
<organism evidence="6 7">
    <name type="scientific">Paenibacillus cisolokensis</name>
    <dbReference type="NCBI Taxonomy" id="1658519"/>
    <lineage>
        <taxon>Bacteria</taxon>
        <taxon>Bacillati</taxon>
        <taxon>Bacillota</taxon>
        <taxon>Bacilli</taxon>
        <taxon>Bacillales</taxon>
        <taxon>Paenibacillaceae</taxon>
        <taxon>Paenibacillus</taxon>
    </lineage>
</organism>
<name>A0ABQ4N2A4_9BACL</name>
<feature type="signal peptide" evidence="5">
    <location>
        <begin position="1"/>
        <end position="21"/>
    </location>
</feature>
<comment type="similarity">
    <text evidence="2">Belongs to the bacterial solute-binding protein 1 family.</text>
</comment>
<dbReference type="EMBL" id="BOVJ01000025">
    <property type="protein sequence ID" value="GIQ62316.1"/>
    <property type="molecule type" value="Genomic_DNA"/>
</dbReference>
<dbReference type="InterPro" id="IPR050490">
    <property type="entry name" value="Bact_solute-bd_prot1"/>
</dbReference>
<keyword evidence="7" id="KW-1185">Reference proteome</keyword>
<comment type="subcellular location">
    <subcellularLocation>
        <location evidence="1">Cell envelope</location>
    </subcellularLocation>
</comment>
<dbReference type="RefSeq" id="WP_372447043.1">
    <property type="nucleotide sequence ID" value="NZ_BOVJ01000025.1"/>
</dbReference>
<dbReference type="PANTHER" id="PTHR43649:SF31">
    <property type="entry name" value="SN-GLYCEROL-3-PHOSPHATE-BINDING PERIPLASMIC PROTEIN UGPB"/>
    <property type="match status" value="1"/>
</dbReference>
<keyword evidence="4 5" id="KW-0732">Signal</keyword>
<protein>
    <recommendedName>
        <fullName evidence="8">ABC transporter substrate-binding protein</fullName>
    </recommendedName>
</protein>
<dbReference type="PANTHER" id="PTHR43649">
    <property type="entry name" value="ARABINOSE-BINDING PROTEIN-RELATED"/>
    <property type="match status" value="1"/>
</dbReference>
<evidence type="ECO:0000256" key="3">
    <source>
        <dbReference type="ARBA" id="ARBA00022448"/>
    </source>
</evidence>
<evidence type="ECO:0000256" key="5">
    <source>
        <dbReference type="SAM" id="SignalP"/>
    </source>
</evidence>
<gene>
    <name evidence="6" type="ORF">PACILC2_08840</name>
</gene>